<dbReference type="PANTHER" id="PTHR43674">
    <property type="entry name" value="NITRILASE C965.09-RELATED"/>
    <property type="match status" value="1"/>
</dbReference>
<evidence type="ECO:0000259" key="2">
    <source>
        <dbReference type="PROSITE" id="PS50263"/>
    </source>
</evidence>
<dbReference type="PROSITE" id="PS50263">
    <property type="entry name" value="CN_HYDROLASE"/>
    <property type="match status" value="1"/>
</dbReference>
<dbReference type="Pfam" id="PF00795">
    <property type="entry name" value="CN_hydrolase"/>
    <property type="match status" value="1"/>
</dbReference>
<name>A0A917TYX2_9ACTN</name>
<accession>A0A917TYX2</accession>
<keyword evidence="1 3" id="KW-0378">Hydrolase</keyword>
<evidence type="ECO:0000256" key="1">
    <source>
        <dbReference type="ARBA" id="ARBA00022801"/>
    </source>
</evidence>
<evidence type="ECO:0000313" key="4">
    <source>
        <dbReference type="Proteomes" id="UP000642070"/>
    </source>
</evidence>
<dbReference type="InterPro" id="IPR003010">
    <property type="entry name" value="C-N_Hydrolase"/>
</dbReference>
<reference evidence="3" key="1">
    <citation type="journal article" date="2014" name="Int. J. Syst. Evol. Microbiol.">
        <title>Complete genome sequence of Corynebacterium casei LMG S-19264T (=DSM 44701T), isolated from a smear-ripened cheese.</title>
        <authorList>
            <consortium name="US DOE Joint Genome Institute (JGI-PGF)"/>
            <person name="Walter F."/>
            <person name="Albersmeier A."/>
            <person name="Kalinowski J."/>
            <person name="Ruckert C."/>
        </authorList>
    </citation>
    <scope>NUCLEOTIDE SEQUENCE</scope>
    <source>
        <strain evidence="3">JCM 19831</strain>
    </source>
</reference>
<dbReference type="RefSeq" id="WP_190252794.1">
    <property type="nucleotide sequence ID" value="NZ_BMPI01000028.1"/>
</dbReference>
<comment type="caution">
    <text evidence="3">The sequence shown here is derived from an EMBL/GenBank/DDBJ whole genome shotgun (WGS) entry which is preliminary data.</text>
</comment>
<proteinExistence type="predicted"/>
<reference evidence="3" key="2">
    <citation type="submission" date="2020-09" db="EMBL/GenBank/DDBJ databases">
        <authorList>
            <person name="Sun Q."/>
            <person name="Ohkuma M."/>
        </authorList>
    </citation>
    <scope>NUCLEOTIDE SEQUENCE</scope>
    <source>
        <strain evidence="3">JCM 19831</strain>
    </source>
</reference>
<gene>
    <name evidence="3" type="ORF">GCM10007977_054560</name>
</gene>
<protein>
    <submittedName>
        <fullName evidence="3">Hydrolase</fullName>
    </submittedName>
</protein>
<dbReference type="AlphaFoldDB" id="A0A917TYX2"/>
<evidence type="ECO:0000313" key="3">
    <source>
        <dbReference type="EMBL" id="GGM45918.1"/>
    </source>
</evidence>
<dbReference type="GO" id="GO:0016811">
    <property type="term" value="F:hydrolase activity, acting on carbon-nitrogen (but not peptide) bonds, in linear amides"/>
    <property type="evidence" value="ECO:0007669"/>
    <property type="project" value="TreeGrafter"/>
</dbReference>
<feature type="domain" description="CN hydrolase" evidence="2">
    <location>
        <begin position="34"/>
        <end position="292"/>
    </location>
</feature>
<dbReference type="Proteomes" id="UP000642070">
    <property type="component" value="Unassembled WGS sequence"/>
</dbReference>
<dbReference type="SUPFAM" id="SSF56317">
    <property type="entry name" value="Carbon-nitrogen hydrolase"/>
    <property type="match status" value="1"/>
</dbReference>
<dbReference type="InterPro" id="IPR050345">
    <property type="entry name" value="Aliph_Amidase/BUP"/>
</dbReference>
<dbReference type="PANTHER" id="PTHR43674:SF2">
    <property type="entry name" value="BETA-UREIDOPROPIONASE"/>
    <property type="match status" value="1"/>
</dbReference>
<dbReference type="InterPro" id="IPR036526">
    <property type="entry name" value="C-N_Hydrolase_sf"/>
</dbReference>
<dbReference type="Gene3D" id="3.60.110.10">
    <property type="entry name" value="Carbon-nitrogen hydrolase"/>
    <property type="match status" value="1"/>
</dbReference>
<organism evidence="3 4">
    <name type="scientific">Dactylosporangium sucinum</name>
    <dbReference type="NCBI Taxonomy" id="1424081"/>
    <lineage>
        <taxon>Bacteria</taxon>
        <taxon>Bacillati</taxon>
        <taxon>Actinomycetota</taxon>
        <taxon>Actinomycetes</taxon>
        <taxon>Micromonosporales</taxon>
        <taxon>Micromonosporaceae</taxon>
        <taxon>Dactylosporangium</taxon>
    </lineage>
</organism>
<dbReference type="EMBL" id="BMPI01000028">
    <property type="protein sequence ID" value="GGM45918.1"/>
    <property type="molecule type" value="Genomic_DNA"/>
</dbReference>
<keyword evidence="4" id="KW-1185">Reference proteome</keyword>
<sequence length="358" mass="38527">MQPNRGAEPSEESTSTTGGPVYRAVALQTACHAVNAAPDTRAARDMMAAAIDRIGVQIAATKRTLGPSLRLVVLPEYVLTGHPMGEPLSEWAQRAALDPAGPEYARLGEISRDQNVYLCVNGYELDEHFPGAYFQASVVLDPNGAVVLRYRRLNSMFAVTPHDVLDRYVSIYGEEALFPVADTEIGRLAAIASEEILFPEVARCLAMRGAEVFLHSSSEVGSALLSPKNVAKLARAIENGAYVVSANTAGLFGIGLPPASGDGGSKIIDHRGLVLAAAAQGESMVANAEIDLVALRRARRAPSMENLLPRQRFELYASSYAKTSFYPPNTVTVGETQREHFYVTQRATIQRLSEAGII</sequence>